<evidence type="ECO:0000313" key="8">
    <source>
        <dbReference type="EMBL" id="PZF83329.1"/>
    </source>
</evidence>
<keyword evidence="2" id="KW-0349">Heme</keyword>
<dbReference type="GO" id="GO:0004497">
    <property type="term" value="F:monooxygenase activity"/>
    <property type="evidence" value="ECO:0007669"/>
    <property type="project" value="UniProtKB-KW"/>
</dbReference>
<comment type="similarity">
    <text evidence="1">Belongs to the cytochrome P450 family.</text>
</comment>
<sequence length="410" mass="45521">MVDVRTVPDEAGSLPRFPMPRETPFHPPAAYARLRDTAPVSRVRLWDGGTAWLVTGYDEVRAVLADPRVSSRRQHPGYPFATPARAAAERGERAFISQDPPGHGRLRKMVTKYFTVRRIESLRPVVQDIADTVIGRAAELGPPIDLVREVALEVPARTICHLFGIPAEERFFFQGRDHTRNALDSSPLEVEAATADMLGYAADLVARKERRPDESIVSELVRDQLHTGAVDRDQLVAIVRHLLAAGHDTTANMIALGVLELLRHADQLDELKARPELWPNAVEELLRYISVFQISPNRVATEDIEVGGVVIAAGEGIITPLAAANRDGRAFPDPDTLDIHREARHHVAFAYGVHQCLGQPLARLELNVVYETLFRRLPGLALAIDTDRIVVRQYLLSSLGELPVTWPVNR</sequence>
<organism evidence="8 9">
    <name type="scientific">Jiangella anatolica</name>
    <dbReference type="NCBI Taxonomy" id="2670374"/>
    <lineage>
        <taxon>Bacteria</taxon>
        <taxon>Bacillati</taxon>
        <taxon>Actinomycetota</taxon>
        <taxon>Actinomycetes</taxon>
        <taxon>Jiangellales</taxon>
        <taxon>Jiangellaceae</taxon>
        <taxon>Jiangella</taxon>
    </lineage>
</organism>
<dbReference type="PRINTS" id="PR00359">
    <property type="entry name" value="BP450"/>
</dbReference>
<gene>
    <name evidence="8" type="ORF">C1I92_12850</name>
</gene>
<evidence type="ECO:0000256" key="2">
    <source>
        <dbReference type="ARBA" id="ARBA00022617"/>
    </source>
</evidence>
<dbReference type="PRINTS" id="PR00385">
    <property type="entry name" value="P450"/>
</dbReference>
<keyword evidence="9" id="KW-1185">Reference proteome</keyword>
<accession>A0A2W2C539</accession>
<evidence type="ECO:0000256" key="4">
    <source>
        <dbReference type="ARBA" id="ARBA00023002"/>
    </source>
</evidence>
<dbReference type="EMBL" id="POTW01000026">
    <property type="protein sequence ID" value="PZF83329.1"/>
    <property type="molecule type" value="Genomic_DNA"/>
</dbReference>
<protein>
    <submittedName>
        <fullName evidence="8">Cytochrome P450</fullName>
    </submittedName>
</protein>
<dbReference type="CDD" id="cd11030">
    <property type="entry name" value="CYP105-like"/>
    <property type="match status" value="1"/>
</dbReference>
<proteinExistence type="inferred from homology"/>
<feature type="region of interest" description="Disordered" evidence="7">
    <location>
        <begin position="1"/>
        <end position="21"/>
    </location>
</feature>
<evidence type="ECO:0000256" key="6">
    <source>
        <dbReference type="ARBA" id="ARBA00023033"/>
    </source>
</evidence>
<dbReference type="InterPro" id="IPR002397">
    <property type="entry name" value="Cyt_P450_B"/>
</dbReference>
<name>A0A2W2C539_9ACTN</name>
<dbReference type="AlphaFoldDB" id="A0A2W2C539"/>
<evidence type="ECO:0000256" key="7">
    <source>
        <dbReference type="SAM" id="MobiDB-lite"/>
    </source>
</evidence>
<dbReference type="FunFam" id="1.10.630.10:FF:000018">
    <property type="entry name" value="Cytochrome P450 monooxygenase"/>
    <property type="match status" value="1"/>
</dbReference>
<keyword evidence="4" id="KW-0560">Oxidoreductase</keyword>
<dbReference type="SUPFAM" id="SSF48264">
    <property type="entry name" value="Cytochrome P450"/>
    <property type="match status" value="1"/>
</dbReference>
<dbReference type="InterPro" id="IPR036396">
    <property type="entry name" value="Cyt_P450_sf"/>
</dbReference>
<evidence type="ECO:0000256" key="1">
    <source>
        <dbReference type="ARBA" id="ARBA00010617"/>
    </source>
</evidence>
<evidence type="ECO:0000256" key="3">
    <source>
        <dbReference type="ARBA" id="ARBA00022723"/>
    </source>
</evidence>
<dbReference type="Gene3D" id="1.10.630.10">
    <property type="entry name" value="Cytochrome P450"/>
    <property type="match status" value="1"/>
</dbReference>
<dbReference type="InterPro" id="IPR001128">
    <property type="entry name" value="Cyt_P450"/>
</dbReference>
<dbReference type="RefSeq" id="WP_111255059.1">
    <property type="nucleotide sequence ID" value="NZ_POTW01000026.1"/>
</dbReference>
<keyword evidence="6" id="KW-0503">Monooxygenase</keyword>
<evidence type="ECO:0000313" key="9">
    <source>
        <dbReference type="Proteomes" id="UP000248764"/>
    </source>
</evidence>
<reference evidence="8 9" key="1">
    <citation type="submission" date="2018-01" db="EMBL/GenBank/DDBJ databases">
        <title>Draft genome sequence of Jiangella sp. GTF31.</title>
        <authorList>
            <person name="Sahin N."/>
            <person name="Ay H."/>
            <person name="Saygin H."/>
        </authorList>
    </citation>
    <scope>NUCLEOTIDE SEQUENCE [LARGE SCALE GENOMIC DNA]</scope>
    <source>
        <strain evidence="8 9">GTF31</strain>
    </source>
</reference>
<keyword evidence="3" id="KW-0479">Metal-binding</keyword>
<dbReference type="PANTHER" id="PTHR46696">
    <property type="entry name" value="P450, PUTATIVE (EUROFUNG)-RELATED"/>
    <property type="match status" value="1"/>
</dbReference>
<dbReference type="GO" id="GO:0020037">
    <property type="term" value="F:heme binding"/>
    <property type="evidence" value="ECO:0007669"/>
    <property type="project" value="InterPro"/>
</dbReference>
<dbReference type="GO" id="GO:0005506">
    <property type="term" value="F:iron ion binding"/>
    <property type="evidence" value="ECO:0007669"/>
    <property type="project" value="InterPro"/>
</dbReference>
<dbReference type="Pfam" id="PF00067">
    <property type="entry name" value="p450"/>
    <property type="match status" value="1"/>
</dbReference>
<dbReference type="Proteomes" id="UP000248764">
    <property type="component" value="Unassembled WGS sequence"/>
</dbReference>
<dbReference type="GO" id="GO:0016705">
    <property type="term" value="F:oxidoreductase activity, acting on paired donors, with incorporation or reduction of molecular oxygen"/>
    <property type="evidence" value="ECO:0007669"/>
    <property type="project" value="InterPro"/>
</dbReference>
<keyword evidence="5" id="KW-0408">Iron</keyword>
<comment type="caution">
    <text evidence="8">The sequence shown here is derived from an EMBL/GenBank/DDBJ whole genome shotgun (WGS) entry which is preliminary data.</text>
</comment>
<dbReference type="PANTHER" id="PTHR46696:SF1">
    <property type="entry name" value="CYTOCHROME P450 YJIB-RELATED"/>
    <property type="match status" value="1"/>
</dbReference>
<evidence type="ECO:0000256" key="5">
    <source>
        <dbReference type="ARBA" id="ARBA00023004"/>
    </source>
</evidence>